<dbReference type="Pfam" id="PF08676">
    <property type="entry name" value="MutL_C"/>
    <property type="match status" value="1"/>
</dbReference>
<dbReference type="InterPro" id="IPR020568">
    <property type="entry name" value="Ribosomal_Su5_D2-typ_SF"/>
</dbReference>
<evidence type="ECO:0000256" key="3">
    <source>
        <dbReference type="ARBA" id="ARBA00022763"/>
    </source>
</evidence>
<dbReference type="InterPro" id="IPR014790">
    <property type="entry name" value="MutL_C"/>
</dbReference>
<dbReference type="Pfam" id="PF01119">
    <property type="entry name" value="DNA_mis_repair"/>
    <property type="match status" value="1"/>
</dbReference>
<dbReference type="STRING" id="1229727.Ga0080559_TMP2093"/>
<dbReference type="SMART" id="SM01340">
    <property type="entry name" value="DNA_mis_repair"/>
    <property type="match status" value="1"/>
</dbReference>
<feature type="domain" description="MutL C-terminal dimerisation" evidence="7">
    <location>
        <begin position="435"/>
        <end position="578"/>
    </location>
</feature>
<dbReference type="HAMAP" id="MF_00149">
    <property type="entry name" value="DNA_mis_repair"/>
    <property type="match status" value="1"/>
</dbReference>
<dbReference type="SUPFAM" id="SSF118116">
    <property type="entry name" value="DNA mismatch repair protein MutL"/>
    <property type="match status" value="1"/>
</dbReference>
<evidence type="ECO:0000259" key="7">
    <source>
        <dbReference type="SMART" id="SM00853"/>
    </source>
</evidence>
<dbReference type="GO" id="GO:0030983">
    <property type="term" value="F:mismatched DNA binding"/>
    <property type="evidence" value="ECO:0007669"/>
    <property type="project" value="InterPro"/>
</dbReference>
<dbReference type="InterPro" id="IPR042121">
    <property type="entry name" value="MutL_C_regsub"/>
</dbReference>
<dbReference type="Gene3D" id="3.30.1540.20">
    <property type="entry name" value="MutL, C-terminal domain, dimerisation subdomain"/>
    <property type="match status" value="1"/>
</dbReference>
<dbReference type="NCBIfam" id="TIGR00585">
    <property type="entry name" value="mutl"/>
    <property type="match status" value="1"/>
</dbReference>
<comment type="similarity">
    <text evidence="1 5">Belongs to the DNA mismatch repair MutL/HexB family.</text>
</comment>
<dbReference type="InterPro" id="IPR014762">
    <property type="entry name" value="DNA_mismatch_repair_CS"/>
</dbReference>
<dbReference type="InterPro" id="IPR020667">
    <property type="entry name" value="DNA_mismatch_repair_MutL"/>
</dbReference>
<dbReference type="PANTHER" id="PTHR10073">
    <property type="entry name" value="DNA MISMATCH REPAIR PROTEIN MLH, PMS, MUTL"/>
    <property type="match status" value="1"/>
</dbReference>
<evidence type="ECO:0000256" key="1">
    <source>
        <dbReference type="ARBA" id="ARBA00006082"/>
    </source>
</evidence>
<dbReference type="InterPro" id="IPR013507">
    <property type="entry name" value="DNA_mismatch_S5_2-like"/>
</dbReference>
<dbReference type="InterPro" id="IPR042120">
    <property type="entry name" value="MutL_C_dimsub"/>
</dbReference>
<feature type="domain" description="DNA mismatch repair protein S5" evidence="8">
    <location>
        <begin position="217"/>
        <end position="335"/>
    </location>
</feature>
<evidence type="ECO:0000256" key="6">
    <source>
        <dbReference type="SAM" id="MobiDB-lite"/>
    </source>
</evidence>
<comment type="function">
    <text evidence="5">This protein is involved in the repair of mismatches in DNA. It is required for dam-dependent methyl-directed DNA mismatch repair. May act as a 'molecular matchmaker', a protein that promotes the formation of a stable complex between two or more DNA-binding proteins in an ATP-dependent manner without itself being part of a final effector complex.</text>
</comment>
<accession>A0A1U7D416</accession>
<dbReference type="Gene3D" id="3.30.1370.100">
    <property type="entry name" value="MutL, C-terminal domain, regulatory subdomain"/>
    <property type="match status" value="1"/>
</dbReference>
<dbReference type="GO" id="GO:0140664">
    <property type="term" value="F:ATP-dependent DNA damage sensor activity"/>
    <property type="evidence" value="ECO:0007669"/>
    <property type="project" value="InterPro"/>
</dbReference>
<keyword evidence="10" id="KW-1185">Reference proteome</keyword>
<dbReference type="GO" id="GO:0005524">
    <property type="term" value="F:ATP binding"/>
    <property type="evidence" value="ECO:0007669"/>
    <property type="project" value="InterPro"/>
</dbReference>
<organism evidence="9 10">
    <name type="scientific">Salipiger profundus</name>
    <dbReference type="NCBI Taxonomy" id="1229727"/>
    <lineage>
        <taxon>Bacteria</taxon>
        <taxon>Pseudomonadati</taxon>
        <taxon>Pseudomonadota</taxon>
        <taxon>Alphaproteobacteria</taxon>
        <taxon>Rhodobacterales</taxon>
        <taxon>Roseobacteraceae</taxon>
        <taxon>Salipiger</taxon>
    </lineage>
</organism>
<dbReference type="GO" id="GO:0006298">
    <property type="term" value="P:mismatch repair"/>
    <property type="evidence" value="ECO:0007669"/>
    <property type="project" value="UniProtKB-UniRule"/>
</dbReference>
<evidence type="ECO:0000256" key="5">
    <source>
        <dbReference type="HAMAP-Rule" id="MF_00149"/>
    </source>
</evidence>
<dbReference type="InterPro" id="IPR036890">
    <property type="entry name" value="HATPase_C_sf"/>
</dbReference>
<dbReference type="Proteomes" id="UP000186559">
    <property type="component" value="Chromosome"/>
</dbReference>
<reference evidence="9 10" key="1">
    <citation type="submission" date="2016-03" db="EMBL/GenBank/DDBJ databases">
        <title>Deep-sea bacteria in the southern Pacific.</title>
        <authorList>
            <person name="Tang K."/>
        </authorList>
    </citation>
    <scope>NUCLEOTIDE SEQUENCE [LARGE SCALE GENOMIC DNA]</scope>
    <source>
        <strain evidence="9 10">JLT2016</strain>
    </source>
</reference>
<dbReference type="CDD" id="cd00782">
    <property type="entry name" value="MutL_Trans"/>
    <property type="match status" value="1"/>
</dbReference>
<dbReference type="CDD" id="cd16926">
    <property type="entry name" value="HATPase_MutL-MLH-PMS-like"/>
    <property type="match status" value="1"/>
</dbReference>
<feature type="region of interest" description="Disordered" evidence="6">
    <location>
        <begin position="350"/>
        <end position="398"/>
    </location>
</feature>
<dbReference type="RefSeq" id="WP_341350310.1">
    <property type="nucleotide sequence ID" value="NZ_FOLR01000004.1"/>
</dbReference>
<dbReference type="FunFam" id="3.30.565.10:FF:000003">
    <property type="entry name" value="DNA mismatch repair endonuclease MutL"/>
    <property type="match status" value="1"/>
</dbReference>
<evidence type="ECO:0000313" key="10">
    <source>
        <dbReference type="Proteomes" id="UP000186559"/>
    </source>
</evidence>
<evidence type="ECO:0000313" key="9">
    <source>
        <dbReference type="EMBL" id="APX22889.1"/>
    </source>
</evidence>
<dbReference type="InterPro" id="IPR038973">
    <property type="entry name" value="MutL/Mlh/Pms-like"/>
</dbReference>
<sequence length="621" mass="66917">MRPIIRQLDDSAINRIAAGEVVERPASAVKELVENAIDAGARRITVEIADGGKTLIRVIDDGCGMTGAELPLALSRHATSKIDGSDLLDIHSFGFRGEALPSLGAVGRLTIQSRAAGEEGAEVSVSGGEMTAVKPCALNGGTVVMLRDLFYATPARLKFMRTDRAEMQAISEVIKRLAMAEPSVGFTLRDVSEGRDRVTFRADPCSGDLFDALRGRLSQVMGAEFTENALSIDAEREGFRLTGLAALPTYSRGSSVAQHLFVNGRPVQDRMLHGALRGAYADFLSRERHPAVALFVDCDPHKVDMNVHPAKSEVRFREPGVVRGLIVSALRHALAEAGHRASSTVAGATLGAMRPEPSGPPRVYQMDRPSQGALASSWRAQAPQPMPERPLGERPAPEPAGFAEFSQDYSGRVDVVETPETDAAQPVEALPLGAARGQVHENYIIAQTGDGVVIVDQHAAHERLVYEKLKRQMAERGVAAQALLIPEIVEFSADDLSRLLGIADELSRMGLTIEAFGGTAVAVRETPAILGEVNAKALLTDILDELSDYGSSQLVQEKIEAILSRVACHGSIRSGRRMRAEEMNALLREMEATPHSGQCNHGRPTYVELKLADIERLFGRT</sequence>
<dbReference type="SUPFAM" id="SSF55874">
    <property type="entry name" value="ATPase domain of HSP90 chaperone/DNA topoisomerase II/histidine kinase"/>
    <property type="match status" value="1"/>
</dbReference>
<dbReference type="GO" id="GO:0016887">
    <property type="term" value="F:ATP hydrolysis activity"/>
    <property type="evidence" value="ECO:0007669"/>
    <property type="project" value="InterPro"/>
</dbReference>
<evidence type="ECO:0000256" key="4">
    <source>
        <dbReference type="ARBA" id="ARBA00023204"/>
    </source>
</evidence>
<dbReference type="KEGG" id="tpro:Ga0080559_TMP2093"/>
<dbReference type="GO" id="GO:0032300">
    <property type="term" value="C:mismatch repair complex"/>
    <property type="evidence" value="ECO:0007669"/>
    <property type="project" value="InterPro"/>
</dbReference>
<dbReference type="InterPro" id="IPR014721">
    <property type="entry name" value="Ribsml_uS5_D2-typ_fold_subgr"/>
</dbReference>
<dbReference type="AlphaFoldDB" id="A0A1U7D416"/>
<dbReference type="Gene3D" id="3.30.565.10">
    <property type="entry name" value="Histidine kinase-like ATPase, C-terminal domain"/>
    <property type="match status" value="1"/>
</dbReference>
<dbReference type="PANTHER" id="PTHR10073:SF12">
    <property type="entry name" value="DNA MISMATCH REPAIR PROTEIN MLH1"/>
    <property type="match status" value="1"/>
</dbReference>
<dbReference type="InterPro" id="IPR037198">
    <property type="entry name" value="MutL_C_sf"/>
</dbReference>
<dbReference type="Pfam" id="PF13589">
    <property type="entry name" value="HATPase_c_3"/>
    <property type="match status" value="1"/>
</dbReference>
<dbReference type="SUPFAM" id="SSF54211">
    <property type="entry name" value="Ribosomal protein S5 domain 2-like"/>
    <property type="match status" value="1"/>
</dbReference>
<protein>
    <recommendedName>
        <fullName evidence="2 5">DNA mismatch repair protein MutL</fullName>
    </recommendedName>
</protein>
<dbReference type="SMART" id="SM00853">
    <property type="entry name" value="MutL_C"/>
    <property type="match status" value="1"/>
</dbReference>
<keyword evidence="4 5" id="KW-0234">DNA repair</keyword>
<name>A0A1U7D416_9RHOB</name>
<evidence type="ECO:0000259" key="8">
    <source>
        <dbReference type="SMART" id="SM01340"/>
    </source>
</evidence>
<dbReference type="NCBIfam" id="NF000953">
    <property type="entry name" value="PRK00095.2-4"/>
    <property type="match status" value="1"/>
</dbReference>
<dbReference type="PROSITE" id="PS00058">
    <property type="entry name" value="DNA_MISMATCH_REPAIR_1"/>
    <property type="match status" value="1"/>
</dbReference>
<dbReference type="InterPro" id="IPR002099">
    <property type="entry name" value="MutL/Mlh/PMS"/>
</dbReference>
<keyword evidence="3 5" id="KW-0227">DNA damage</keyword>
<evidence type="ECO:0000256" key="2">
    <source>
        <dbReference type="ARBA" id="ARBA00021975"/>
    </source>
</evidence>
<proteinExistence type="inferred from homology"/>
<gene>
    <name evidence="5" type="primary">mutL</name>
    <name evidence="9" type="ORF">Ga0080559_TMP2093</name>
</gene>
<dbReference type="Gene3D" id="3.30.230.10">
    <property type="match status" value="1"/>
</dbReference>
<dbReference type="EMBL" id="CP014796">
    <property type="protein sequence ID" value="APX22889.1"/>
    <property type="molecule type" value="Genomic_DNA"/>
</dbReference>